<dbReference type="Proteomes" id="UP000246702">
    <property type="component" value="Unassembled WGS sequence"/>
</dbReference>
<dbReference type="STRING" id="1450535.A0A317X002"/>
<evidence type="ECO:0000256" key="1">
    <source>
        <dbReference type="ARBA" id="ARBA00004141"/>
    </source>
</evidence>
<evidence type="ECO:0000256" key="5">
    <source>
        <dbReference type="SAM" id="Phobius"/>
    </source>
</evidence>
<keyword evidence="3 5" id="KW-1133">Transmembrane helix</keyword>
<evidence type="ECO:0000256" key="4">
    <source>
        <dbReference type="ARBA" id="ARBA00023136"/>
    </source>
</evidence>
<organism evidence="6 7">
    <name type="scientific">Aspergillus sclerotioniger CBS 115572</name>
    <dbReference type="NCBI Taxonomy" id="1450535"/>
    <lineage>
        <taxon>Eukaryota</taxon>
        <taxon>Fungi</taxon>
        <taxon>Dikarya</taxon>
        <taxon>Ascomycota</taxon>
        <taxon>Pezizomycotina</taxon>
        <taxon>Eurotiomycetes</taxon>
        <taxon>Eurotiomycetidae</taxon>
        <taxon>Eurotiales</taxon>
        <taxon>Aspergillaceae</taxon>
        <taxon>Aspergillus</taxon>
        <taxon>Aspergillus subgen. Circumdati</taxon>
    </lineage>
</organism>
<dbReference type="EMBL" id="MSFK01000009">
    <property type="protein sequence ID" value="PWY91491.1"/>
    <property type="molecule type" value="Genomic_DNA"/>
</dbReference>
<proteinExistence type="predicted"/>
<sequence>MVVGNYQLYLYAPSLAAAIAATACFALITTCHIIHYIAQQTWSFTPFVIGGIFETIGYIRRILNSQQTPNWSTGPYIMQELLLLVAPSLFAASIYMILGRIILATKGDSRSLIPGRWITRIFVIGDIIAFIAQTGGGGILSQATTPSRERLGNWVIIGGLFVQIGFFVLFIFVSGGFHLRMRKYPTRQARKTRVPWDRFLGVLYITNGLIWRVRCLG</sequence>
<dbReference type="GeneID" id="37115347"/>
<dbReference type="OrthoDB" id="3358017at2759"/>
<dbReference type="PANTHER" id="PTHR31465:SF1">
    <property type="entry name" value="PROTEIN RTA1-RELATED"/>
    <property type="match status" value="1"/>
</dbReference>
<dbReference type="AlphaFoldDB" id="A0A317X002"/>
<evidence type="ECO:0000256" key="2">
    <source>
        <dbReference type="ARBA" id="ARBA00022692"/>
    </source>
</evidence>
<protein>
    <recommendedName>
        <fullName evidence="8">RTA1 like protein</fullName>
    </recommendedName>
</protein>
<feature type="transmembrane region" description="Helical" evidence="5">
    <location>
        <begin position="117"/>
        <end position="139"/>
    </location>
</feature>
<feature type="transmembrane region" description="Helical" evidence="5">
    <location>
        <begin position="41"/>
        <end position="61"/>
    </location>
</feature>
<dbReference type="InterPro" id="IPR007568">
    <property type="entry name" value="RTA1"/>
</dbReference>
<keyword evidence="2 5" id="KW-0812">Transmembrane</keyword>
<feature type="transmembrane region" description="Helical" evidence="5">
    <location>
        <begin position="81"/>
        <end position="105"/>
    </location>
</feature>
<evidence type="ECO:0000313" key="6">
    <source>
        <dbReference type="EMBL" id="PWY91491.1"/>
    </source>
</evidence>
<feature type="transmembrane region" description="Helical" evidence="5">
    <location>
        <begin position="151"/>
        <end position="173"/>
    </location>
</feature>
<evidence type="ECO:0000256" key="3">
    <source>
        <dbReference type="ARBA" id="ARBA00022989"/>
    </source>
</evidence>
<dbReference type="Pfam" id="PF04479">
    <property type="entry name" value="RTA1"/>
    <property type="match status" value="1"/>
</dbReference>
<dbReference type="RefSeq" id="XP_025469219.1">
    <property type="nucleotide sequence ID" value="XM_025613204.1"/>
</dbReference>
<dbReference type="GO" id="GO:0016020">
    <property type="term" value="C:membrane"/>
    <property type="evidence" value="ECO:0007669"/>
    <property type="project" value="UniProtKB-SubCell"/>
</dbReference>
<keyword evidence="4 5" id="KW-0472">Membrane</keyword>
<comment type="subcellular location">
    <subcellularLocation>
        <location evidence="1">Membrane</location>
        <topology evidence="1">Multi-pass membrane protein</topology>
    </subcellularLocation>
</comment>
<evidence type="ECO:0008006" key="8">
    <source>
        <dbReference type="Google" id="ProtNLM"/>
    </source>
</evidence>
<dbReference type="PANTHER" id="PTHR31465">
    <property type="entry name" value="PROTEIN RTA1-RELATED"/>
    <property type="match status" value="1"/>
</dbReference>
<accession>A0A317X002</accession>
<feature type="transmembrane region" description="Helical" evidence="5">
    <location>
        <begin position="6"/>
        <end position="29"/>
    </location>
</feature>
<gene>
    <name evidence="6" type="ORF">BO94DRAFT_544863</name>
</gene>
<name>A0A317X002_9EURO</name>
<comment type="caution">
    <text evidence="6">The sequence shown here is derived from an EMBL/GenBank/DDBJ whole genome shotgun (WGS) entry which is preliminary data.</text>
</comment>
<evidence type="ECO:0000313" key="7">
    <source>
        <dbReference type="Proteomes" id="UP000246702"/>
    </source>
</evidence>
<keyword evidence="7" id="KW-1185">Reference proteome</keyword>
<reference evidence="6 7" key="1">
    <citation type="submission" date="2016-12" db="EMBL/GenBank/DDBJ databases">
        <title>The genomes of Aspergillus section Nigri reveals drivers in fungal speciation.</title>
        <authorList>
            <consortium name="DOE Joint Genome Institute"/>
            <person name="Vesth T.C."/>
            <person name="Nybo J."/>
            <person name="Theobald S."/>
            <person name="Brandl J."/>
            <person name="Frisvad J.C."/>
            <person name="Nielsen K.F."/>
            <person name="Lyhne E.K."/>
            <person name="Kogle M.E."/>
            <person name="Kuo A."/>
            <person name="Riley R."/>
            <person name="Clum A."/>
            <person name="Nolan M."/>
            <person name="Lipzen A."/>
            <person name="Salamov A."/>
            <person name="Henrissat B."/>
            <person name="Wiebenga A."/>
            <person name="De Vries R.P."/>
            <person name="Grigoriev I.V."/>
            <person name="Mortensen U.H."/>
            <person name="Andersen M.R."/>
            <person name="Baker S.E."/>
        </authorList>
    </citation>
    <scope>NUCLEOTIDE SEQUENCE [LARGE SCALE GENOMIC DNA]</scope>
    <source>
        <strain evidence="6 7">CBS 115572</strain>
    </source>
</reference>